<sequence length="831" mass="87812">MADVQSRPSHRTSRGGYHSSRGRSSYTSRGSAPSSRSNATALSDELTSEPATMASSASVDDTIQSLKSQYSAGLESLSELFPDWSEEDLLYLLSETSGDVEIAVTRITEGHASQWGEVKKKSKERAKSKGPFTSSEYARSSGSGSTRGRTRGAFESRGRGRSDRGRSRGGKPNGRAVHDYTEDSTPSLPTLAPDNSNSTVGEPASASDNATGGDLSSAWGDATTNTSSWDTAATTENEPLAVTSNGANGWDTTASAAETTNGWGSITSTVPAISDKPATSVASAPKPASSVIKPGTKMSWASIAKPAAEKSESLKAAPAPEPAPAVPAASAWGDMPTADTSFSNNDFATSAEEPEWNTPAPDDFAETAATAPLTYENVDKVINDAPPPPSSSLASNIDSSTAPSISTSSSTPAPSKLPPGLSAKNVPAGGRSPAYSRILNQDAPVVMPGSVQAQVERAGLQFGSLNLSDAPDEETFDTPKEQLDTPSASQKATPTYQQSQEVQPVDTASLAQTAPSQVSAQGLSGFGQPAIQASRYAQPQQAPIQPQAQQKGFEPFSQSPYGAYPTQTHIPGFGGFPSDYQNPYGADPQRQGYNYYPYQQQAVTTAAAQDSLQRTASTTLEQLTPSSTSTQPTRFGVGSEPSQSSPAPTASPGMSAQHNQYGIHPYYLSPAYTAYYMNNMNSYQGYYAHQQTQPQFNQQKSLYGQQQSPFYGDHYSRTQQLQQQQQQQVTQQPQPVQQSTQTPQQASVSSLGGIPDFLQRDDASKAAGGNARPTSSAGQTPQQQPQQQPSQIPPQQQPIPQQQNMYGGFSGYAPYGMSQQARQGGWGGYGH</sequence>
<comment type="caution">
    <text evidence="1">The sequence shown here is derived from an EMBL/GenBank/DDBJ whole genome shotgun (WGS) entry which is preliminary data.</text>
</comment>
<gene>
    <name evidence="1" type="ORF">V1517DRAFT_318004</name>
</gene>
<keyword evidence="2" id="KW-1185">Reference proteome</keyword>
<evidence type="ECO:0000313" key="1">
    <source>
        <dbReference type="EMBL" id="KAK9324220.1"/>
    </source>
</evidence>
<evidence type="ECO:0000313" key="2">
    <source>
        <dbReference type="Proteomes" id="UP001489719"/>
    </source>
</evidence>
<accession>A0ACC3TT60</accession>
<protein>
    <submittedName>
        <fullName evidence="1">Uncharacterized protein</fullName>
    </submittedName>
</protein>
<dbReference type="EMBL" id="MU970052">
    <property type="protein sequence ID" value="KAK9324220.1"/>
    <property type="molecule type" value="Genomic_DNA"/>
</dbReference>
<proteinExistence type="predicted"/>
<organism evidence="1 2">
    <name type="scientific">Lipomyces orientalis</name>
    <dbReference type="NCBI Taxonomy" id="1233043"/>
    <lineage>
        <taxon>Eukaryota</taxon>
        <taxon>Fungi</taxon>
        <taxon>Dikarya</taxon>
        <taxon>Ascomycota</taxon>
        <taxon>Saccharomycotina</taxon>
        <taxon>Lipomycetes</taxon>
        <taxon>Lipomycetales</taxon>
        <taxon>Lipomycetaceae</taxon>
        <taxon>Lipomyces</taxon>
    </lineage>
</organism>
<dbReference type="Proteomes" id="UP001489719">
    <property type="component" value="Unassembled WGS sequence"/>
</dbReference>
<reference evidence="2" key="1">
    <citation type="journal article" date="2024" name="Front. Bioeng. Biotechnol.">
        <title>Genome-scale model development and genomic sequencing of the oleaginous clade Lipomyces.</title>
        <authorList>
            <person name="Czajka J.J."/>
            <person name="Han Y."/>
            <person name="Kim J."/>
            <person name="Mondo S.J."/>
            <person name="Hofstad B.A."/>
            <person name="Robles A."/>
            <person name="Haridas S."/>
            <person name="Riley R."/>
            <person name="LaButti K."/>
            <person name="Pangilinan J."/>
            <person name="Andreopoulos W."/>
            <person name="Lipzen A."/>
            <person name="Yan J."/>
            <person name="Wang M."/>
            <person name="Ng V."/>
            <person name="Grigoriev I.V."/>
            <person name="Spatafora J.W."/>
            <person name="Magnuson J.K."/>
            <person name="Baker S.E."/>
            <person name="Pomraning K.R."/>
        </authorList>
    </citation>
    <scope>NUCLEOTIDE SEQUENCE [LARGE SCALE GENOMIC DNA]</scope>
    <source>
        <strain evidence="2">CBS 10300</strain>
    </source>
</reference>
<name>A0ACC3TT60_9ASCO</name>